<evidence type="ECO:0000256" key="3">
    <source>
        <dbReference type="ARBA" id="ARBA00023015"/>
    </source>
</evidence>
<dbReference type="PANTHER" id="PTHR47338">
    <property type="entry name" value="ZN(II)2CYS6 TRANSCRIPTION FACTOR (EUROFUNG)-RELATED"/>
    <property type="match status" value="1"/>
</dbReference>
<keyword evidence="6" id="KW-0175">Coiled coil</keyword>
<organism evidence="7 8">
    <name type="scientific">Lithohypha guttulata</name>
    <dbReference type="NCBI Taxonomy" id="1690604"/>
    <lineage>
        <taxon>Eukaryota</taxon>
        <taxon>Fungi</taxon>
        <taxon>Dikarya</taxon>
        <taxon>Ascomycota</taxon>
        <taxon>Pezizomycotina</taxon>
        <taxon>Eurotiomycetes</taxon>
        <taxon>Chaetothyriomycetidae</taxon>
        <taxon>Chaetothyriales</taxon>
        <taxon>Trichomeriaceae</taxon>
        <taxon>Lithohypha</taxon>
    </lineage>
</organism>
<feature type="coiled-coil region" evidence="6">
    <location>
        <begin position="18"/>
        <end position="45"/>
    </location>
</feature>
<reference evidence="7 8" key="1">
    <citation type="submission" date="2023-08" db="EMBL/GenBank/DDBJ databases">
        <title>Black Yeasts Isolated from many extreme environments.</title>
        <authorList>
            <person name="Coleine C."/>
            <person name="Stajich J.E."/>
            <person name="Selbmann L."/>
        </authorList>
    </citation>
    <scope>NUCLEOTIDE SEQUENCE [LARGE SCALE GENOMIC DNA]</scope>
    <source>
        <strain evidence="7 8">CCFEE 5885</strain>
    </source>
</reference>
<evidence type="ECO:0000256" key="1">
    <source>
        <dbReference type="ARBA" id="ARBA00004123"/>
    </source>
</evidence>
<dbReference type="InterPro" id="IPR050815">
    <property type="entry name" value="TF_fung"/>
</dbReference>
<evidence type="ECO:0000256" key="2">
    <source>
        <dbReference type="ARBA" id="ARBA00022723"/>
    </source>
</evidence>
<evidence type="ECO:0000313" key="7">
    <source>
        <dbReference type="EMBL" id="KAK5073298.1"/>
    </source>
</evidence>
<keyword evidence="5" id="KW-0539">Nucleus</keyword>
<evidence type="ECO:0000256" key="5">
    <source>
        <dbReference type="ARBA" id="ARBA00023242"/>
    </source>
</evidence>
<protein>
    <submittedName>
        <fullName evidence="7">Uncharacterized protein</fullName>
    </submittedName>
</protein>
<keyword evidence="8" id="KW-1185">Reference proteome</keyword>
<evidence type="ECO:0000256" key="6">
    <source>
        <dbReference type="SAM" id="Coils"/>
    </source>
</evidence>
<sequence length="485" mass="53881">MTRECNYHDSVTPASDHLTILQDRVAELEALLQQKKKQLELQAVNPCQSRQSFNPAVRLFHANPLEQFPALFFLDNEMFKEARLSIPRPTPPVPEDICQMLGNLDGLREITARFFGTTHTWFPMLSRKRFEIMLNDPGFTPLPDVALLFSVMHLLTDEGSNCRNSTRTNSYWSVKDYAVALEANAVMTPQLLQANVLIAAYEIGHAIYPGLPGHALATEDPFQNEVLPADDAQFDRAEMAGSEPLYVGSPTSIKAGPFARACQSAHLVGKVVALLNDLLQEAEGRFTRALQIHRTLTAFIRVLQQESTSSPEAYATPMALAYSALIALCDPFCCTESNRGAHTVEEAELQTVCITGIKTVADEIAEFALQLRPSMNLRPAAISPLIGNCLYMATVTFAWRVYEGEEPVPIDAYRLLRFGLSALNGRWAVGGEYLQSVDTAKRASVPQSSALTKMLKRKFRSRSLSRCSLDVHDQCNYWFMGATVT</sequence>
<name>A0ABR0JU68_9EURO</name>
<comment type="caution">
    <text evidence="7">The sequence shown here is derived from an EMBL/GenBank/DDBJ whole genome shotgun (WGS) entry which is preliminary data.</text>
</comment>
<proteinExistence type="predicted"/>
<gene>
    <name evidence="7" type="ORF">LTR24_010376</name>
</gene>
<keyword evidence="4" id="KW-0804">Transcription</keyword>
<dbReference type="PANTHER" id="PTHR47338:SF20">
    <property type="entry name" value="ZN(II)2CYS6 TRANSCRIPTION FACTOR (EUROFUNG)"/>
    <property type="match status" value="1"/>
</dbReference>
<dbReference type="EMBL" id="JAVRRG010000317">
    <property type="protein sequence ID" value="KAK5073298.1"/>
    <property type="molecule type" value="Genomic_DNA"/>
</dbReference>
<accession>A0ABR0JU68</accession>
<dbReference type="Proteomes" id="UP001345013">
    <property type="component" value="Unassembled WGS sequence"/>
</dbReference>
<keyword evidence="3" id="KW-0805">Transcription regulation</keyword>
<keyword evidence="2" id="KW-0479">Metal-binding</keyword>
<dbReference type="CDD" id="cd12148">
    <property type="entry name" value="fungal_TF_MHR"/>
    <property type="match status" value="1"/>
</dbReference>
<evidence type="ECO:0000256" key="4">
    <source>
        <dbReference type="ARBA" id="ARBA00023163"/>
    </source>
</evidence>
<evidence type="ECO:0000313" key="8">
    <source>
        <dbReference type="Proteomes" id="UP001345013"/>
    </source>
</evidence>
<comment type="subcellular location">
    <subcellularLocation>
        <location evidence="1">Nucleus</location>
    </subcellularLocation>
</comment>